<proteinExistence type="predicted"/>
<sequence length="54" mass="5990">LPIQGVDIILGIKWLRMLGLIISNYYDSCLTFTYHDTSITLKGDSTPTTQSSTP</sequence>
<dbReference type="Proteomes" id="UP000075243">
    <property type="component" value="Unassembled WGS sequence"/>
</dbReference>
<evidence type="ECO:0000313" key="1">
    <source>
        <dbReference type="EMBL" id="KYP32734.1"/>
    </source>
</evidence>
<reference evidence="1" key="1">
    <citation type="journal article" date="2012" name="Nat. Biotechnol.">
        <title>Draft genome sequence of pigeonpea (Cajanus cajan), an orphan legume crop of resource-poor farmers.</title>
        <authorList>
            <person name="Varshney R.K."/>
            <person name="Chen W."/>
            <person name="Li Y."/>
            <person name="Bharti A.K."/>
            <person name="Saxena R.K."/>
            <person name="Schlueter J.A."/>
            <person name="Donoghue M.T."/>
            <person name="Azam S."/>
            <person name="Fan G."/>
            <person name="Whaley A.M."/>
            <person name="Farmer A.D."/>
            <person name="Sheridan J."/>
            <person name="Iwata A."/>
            <person name="Tuteja R."/>
            <person name="Penmetsa R.V."/>
            <person name="Wu W."/>
            <person name="Upadhyaya H.D."/>
            <person name="Yang S.P."/>
            <person name="Shah T."/>
            <person name="Saxena K.B."/>
            <person name="Michael T."/>
            <person name="McCombie W.R."/>
            <person name="Yang B."/>
            <person name="Zhang G."/>
            <person name="Yang H."/>
            <person name="Wang J."/>
            <person name="Spillane C."/>
            <person name="Cook D.R."/>
            <person name="May G.D."/>
            <person name="Xu X."/>
            <person name="Jackson S.A."/>
        </authorList>
    </citation>
    <scope>NUCLEOTIDE SEQUENCE [LARGE SCALE GENOMIC DNA]</scope>
</reference>
<protein>
    <submittedName>
        <fullName evidence="1">Uncharacterized protein</fullName>
    </submittedName>
</protein>
<dbReference type="AlphaFoldDB" id="A0A151QR52"/>
<organism evidence="1 2">
    <name type="scientific">Cajanus cajan</name>
    <name type="common">Pigeon pea</name>
    <name type="synonym">Cajanus indicus</name>
    <dbReference type="NCBI Taxonomy" id="3821"/>
    <lineage>
        <taxon>Eukaryota</taxon>
        <taxon>Viridiplantae</taxon>
        <taxon>Streptophyta</taxon>
        <taxon>Embryophyta</taxon>
        <taxon>Tracheophyta</taxon>
        <taxon>Spermatophyta</taxon>
        <taxon>Magnoliopsida</taxon>
        <taxon>eudicotyledons</taxon>
        <taxon>Gunneridae</taxon>
        <taxon>Pentapetalae</taxon>
        <taxon>rosids</taxon>
        <taxon>fabids</taxon>
        <taxon>Fabales</taxon>
        <taxon>Fabaceae</taxon>
        <taxon>Papilionoideae</taxon>
        <taxon>50 kb inversion clade</taxon>
        <taxon>NPAAA clade</taxon>
        <taxon>indigoferoid/millettioid clade</taxon>
        <taxon>Phaseoleae</taxon>
        <taxon>Cajanus</taxon>
    </lineage>
</organism>
<feature type="non-terminal residue" evidence="1">
    <location>
        <position position="1"/>
    </location>
</feature>
<keyword evidence="2" id="KW-1185">Reference proteome</keyword>
<name>A0A151QR52_CAJCA</name>
<evidence type="ECO:0000313" key="2">
    <source>
        <dbReference type="Proteomes" id="UP000075243"/>
    </source>
</evidence>
<accession>A0A151QR52</accession>
<dbReference type="Gramene" id="C.cajan_46230.t">
    <property type="protein sequence ID" value="C.cajan_46230.t.cds1"/>
    <property type="gene ID" value="C.cajan_46230"/>
</dbReference>
<dbReference type="EMBL" id="KQ485139">
    <property type="protein sequence ID" value="KYP32734.1"/>
    <property type="molecule type" value="Genomic_DNA"/>
</dbReference>
<gene>
    <name evidence="1" type="ORF">KK1_046497</name>
</gene>